<dbReference type="EMBL" id="CP001941">
    <property type="protein sequence ID" value="ADD07939.1"/>
    <property type="molecule type" value="Genomic_DNA"/>
</dbReference>
<keyword evidence="4" id="KW-1133">Transmembrane helix</keyword>
<dbReference type="GO" id="GO:0016042">
    <property type="term" value="P:lipid catabolic process"/>
    <property type="evidence" value="ECO:0007669"/>
    <property type="project" value="UniProtKB-KW"/>
</dbReference>
<evidence type="ECO:0000256" key="3">
    <source>
        <dbReference type="ARBA" id="ARBA00023098"/>
    </source>
</evidence>
<feature type="domain" description="PLD phosphodiesterase" evidence="5">
    <location>
        <begin position="128"/>
        <end position="155"/>
    </location>
</feature>
<dbReference type="HOGENOM" id="CLU_563386_0_0_2"/>
<reference evidence="6" key="1">
    <citation type="submission" date="2010-02" db="EMBL/GenBank/DDBJ databases">
        <title>Complete sequence of Aciduliprofundum boonei T469.</title>
        <authorList>
            <consortium name="US DOE Joint Genome Institute"/>
            <person name="Lucas S."/>
            <person name="Copeland A."/>
            <person name="Lapidus A."/>
            <person name="Cheng J.-F."/>
            <person name="Bruce D."/>
            <person name="Goodwin L."/>
            <person name="Pitluck S."/>
            <person name="Saunders E."/>
            <person name="Detter J.C."/>
            <person name="Han C."/>
            <person name="Tapia R."/>
            <person name="Land M."/>
            <person name="Hauser L."/>
            <person name="Kyrpides N."/>
            <person name="Mikhailova N."/>
            <person name="Flores G."/>
            <person name="Reysenbach A.-L."/>
            <person name="Woyke T."/>
        </authorList>
    </citation>
    <scope>NUCLEOTIDE SEQUENCE</scope>
    <source>
        <strain evidence="6">T469</strain>
    </source>
</reference>
<evidence type="ECO:0000313" key="6">
    <source>
        <dbReference type="EMBL" id="ADD07939.1"/>
    </source>
</evidence>
<dbReference type="NCBIfam" id="TIGR03024">
    <property type="entry name" value="arch_PEF_CTERM"/>
    <property type="match status" value="1"/>
</dbReference>
<evidence type="ECO:0000313" key="7">
    <source>
        <dbReference type="Proteomes" id="UP000001400"/>
    </source>
</evidence>
<dbReference type="Gene3D" id="3.30.870.10">
    <property type="entry name" value="Endonuclease Chain A"/>
    <property type="match status" value="2"/>
</dbReference>
<keyword evidence="4" id="KW-0812">Transmembrane</keyword>
<dbReference type="AlphaFoldDB" id="D3TBK4"/>
<dbReference type="Proteomes" id="UP000001400">
    <property type="component" value="Chromosome"/>
</dbReference>
<sequence length="484" mass="55285">MRYAKLLVLIYAFIFVTSIIYAVNFNPSEGGEVKNLSTSSNELFVVPIENYGYAPMLKHLIDNATESVYVSMEILSDYEPVKTLLDSLIAAHNRGVDVKVICEGDISSNKYGVQYLENGGVEVKVDNTQKFIHTKMVVIDGKVVYVGSHNWSPYALGKNNEYGILIFNSQIADFYQNYFDSLWKDSSKIPQLSCISQSDGELSVKTTYDGYTYNALKDLINSAKHRLYISVYTMAYYSNPEGNETLVNNLVNEIIEKRDIAKVVLDDHDSDNAYNYLQDNYVSVEYDSSSVTTHLKLVIADDTVYVGDANWDYGYLDNETHTVGVIIENKTVADFFANYFLQIWKYKDNPYYIPDGFVDKWSFTASPGEELDINLFLANGGYKNDSSFYLIPGGNLNASLNENLEWYRENVYDWRNETMKVEIPDNASGYYTVHITLYGQDKYINYTIYFTIYVENSVPEFESFTPLIIAFTIIFAILIKKKDD</sequence>
<dbReference type="GO" id="GO:0016891">
    <property type="term" value="F:RNA endonuclease activity producing 5'-phosphomonoesters, hydrolytic mechanism"/>
    <property type="evidence" value="ECO:0007669"/>
    <property type="project" value="TreeGrafter"/>
</dbReference>
<dbReference type="InterPro" id="IPR051406">
    <property type="entry name" value="PLD_domain"/>
</dbReference>
<dbReference type="SUPFAM" id="SSF56024">
    <property type="entry name" value="Phospholipase D/nuclease"/>
    <property type="match status" value="2"/>
</dbReference>
<keyword evidence="2" id="KW-0442">Lipid degradation</keyword>
<keyword evidence="4" id="KW-0472">Membrane</keyword>
<dbReference type="InterPro" id="IPR001736">
    <property type="entry name" value="PLipase_D/transphosphatidylase"/>
</dbReference>
<dbReference type="RefSeq" id="WP_012997043.1">
    <property type="nucleotide sequence ID" value="NC_013926.1"/>
</dbReference>
<dbReference type="InterPro" id="IPR025202">
    <property type="entry name" value="PLD-like_dom"/>
</dbReference>
<dbReference type="PROSITE" id="PS50035">
    <property type="entry name" value="PLD"/>
    <property type="match status" value="2"/>
</dbReference>
<dbReference type="GeneID" id="8827063"/>
<evidence type="ECO:0000256" key="2">
    <source>
        <dbReference type="ARBA" id="ARBA00022963"/>
    </source>
</evidence>
<feature type="domain" description="PLD phosphodiesterase" evidence="5">
    <location>
        <begin position="289"/>
        <end position="315"/>
    </location>
</feature>
<dbReference type="PANTHER" id="PTHR43856">
    <property type="entry name" value="CARDIOLIPIN HYDROLASE"/>
    <property type="match status" value="1"/>
</dbReference>
<accession>D3TBK4</accession>
<dbReference type="CDD" id="cd09131">
    <property type="entry name" value="PLDc_unchar3"/>
    <property type="match status" value="1"/>
</dbReference>
<evidence type="ECO:0000259" key="5">
    <source>
        <dbReference type="PROSITE" id="PS50035"/>
    </source>
</evidence>
<gene>
    <name evidence="6" type="ordered locus">Aboo_0127</name>
</gene>
<dbReference type="Pfam" id="PF13091">
    <property type="entry name" value="PLDc_2"/>
    <property type="match status" value="2"/>
</dbReference>
<protein>
    <submittedName>
        <fullName evidence="6">Phospholipase D/Transphosphatidylase</fullName>
    </submittedName>
</protein>
<evidence type="ECO:0000256" key="4">
    <source>
        <dbReference type="SAM" id="Phobius"/>
    </source>
</evidence>
<dbReference type="PANTHER" id="PTHR43856:SF1">
    <property type="entry name" value="MITOCHONDRIAL CARDIOLIPIN HYDROLASE"/>
    <property type="match status" value="1"/>
</dbReference>
<keyword evidence="7" id="KW-1185">Reference proteome</keyword>
<name>D3TBK4_ACIB4</name>
<feature type="transmembrane region" description="Helical" evidence="4">
    <location>
        <begin position="463"/>
        <end position="479"/>
    </location>
</feature>
<proteinExistence type="predicted"/>
<dbReference type="InterPro" id="IPR017474">
    <property type="entry name" value="PEF_CTERM_C"/>
</dbReference>
<dbReference type="KEGG" id="abi:Aboo_0127"/>
<organism evidence="6 7">
    <name type="scientific">Aciduliprofundum boonei (strain DSM 19572 / T469)</name>
    <dbReference type="NCBI Taxonomy" id="439481"/>
    <lineage>
        <taxon>Archaea</taxon>
        <taxon>Methanobacteriati</taxon>
        <taxon>Thermoplasmatota</taxon>
        <taxon>DHVE2 group</taxon>
        <taxon>Candidatus Aciduliprofundum</taxon>
    </lineage>
</organism>
<keyword evidence="1" id="KW-0378">Hydrolase</keyword>
<keyword evidence="3" id="KW-0443">Lipid metabolism</keyword>
<evidence type="ECO:0000256" key="1">
    <source>
        <dbReference type="ARBA" id="ARBA00022801"/>
    </source>
</evidence>
<dbReference type="SMART" id="SM00155">
    <property type="entry name" value="PLDc"/>
    <property type="match status" value="2"/>
</dbReference>